<dbReference type="PROSITE" id="PS50012">
    <property type="entry name" value="RCC1_3"/>
    <property type="match status" value="3"/>
</dbReference>
<dbReference type="InterPro" id="IPR000408">
    <property type="entry name" value="Reg_chr_condens"/>
</dbReference>
<dbReference type="STRING" id="3068.D8TQQ5"/>
<proteinExistence type="predicted"/>
<dbReference type="PANTHER" id="PTHR22872">
    <property type="entry name" value="BTK-BINDING PROTEIN-RELATED"/>
    <property type="match status" value="1"/>
</dbReference>
<dbReference type="RefSeq" id="XP_002948814.1">
    <property type="nucleotide sequence ID" value="XM_002948768.1"/>
</dbReference>
<dbReference type="InterPro" id="IPR051625">
    <property type="entry name" value="Signaling_Regulatory_Domain"/>
</dbReference>
<dbReference type="Proteomes" id="UP000001058">
    <property type="component" value="Unassembled WGS sequence"/>
</dbReference>
<keyword evidence="5" id="KW-1185">Reference proteome</keyword>
<dbReference type="GeneID" id="9623519"/>
<dbReference type="PRINTS" id="PR00633">
    <property type="entry name" value="RCCNDNSATION"/>
</dbReference>
<evidence type="ECO:0000256" key="1">
    <source>
        <dbReference type="ARBA" id="ARBA00022737"/>
    </source>
</evidence>
<dbReference type="OrthoDB" id="8068875at2759"/>
<dbReference type="InterPro" id="IPR058923">
    <property type="entry name" value="RCC1-like_dom"/>
</dbReference>
<name>D8TQQ5_VOLCA</name>
<protein>
    <recommendedName>
        <fullName evidence="3">RCC1-like domain-containing protein</fullName>
    </recommendedName>
</protein>
<evidence type="ECO:0000313" key="4">
    <source>
        <dbReference type="EMBL" id="EFJ50194.1"/>
    </source>
</evidence>
<feature type="repeat" description="RCC1" evidence="2">
    <location>
        <begin position="114"/>
        <end position="165"/>
    </location>
</feature>
<organism evidence="5">
    <name type="scientific">Volvox carteri f. nagariensis</name>
    <dbReference type="NCBI Taxonomy" id="3068"/>
    <lineage>
        <taxon>Eukaryota</taxon>
        <taxon>Viridiplantae</taxon>
        <taxon>Chlorophyta</taxon>
        <taxon>core chlorophytes</taxon>
        <taxon>Chlorophyceae</taxon>
        <taxon>CS clade</taxon>
        <taxon>Chlamydomonadales</taxon>
        <taxon>Volvocaceae</taxon>
        <taxon>Volvox</taxon>
    </lineage>
</organism>
<feature type="domain" description="RCC1-like" evidence="3">
    <location>
        <begin position="2"/>
        <end position="179"/>
    </location>
</feature>
<reference evidence="4 5" key="1">
    <citation type="journal article" date="2010" name="Science">
        <title>Genomic analysis of organismal complexity in the multicellular green alga Volvox carteri.</title>
        <authorList>
            <person name="Prochnik S.E."/>
            <person name="Umen J."/>
            <person name="Nedelcu A.M."/>
            <person name="Hallmann A."/>
            <person name="Miller S.M."/>
            <person name="Nishii I."/>
            <person name="Ferris P."/>
            <person name="Kuo A."/>
            <person name="Mitros T."/>
            <person name="Fritz-Laylin L.K."/>
            <person name="Hellsten U."/>
            <person name="Chapman J."/>
            <person name="Simakov O."/>
            <person name="Rensing S.A."/>
            <person name="Terry A."/>
            <person name="Pangilinan J."/>
            <person name="Kapitonov V."/>
            <person name="Jurka J."/>
            <person name="Salamov A."/>
            <person name="Shapiro H."/>
            <person name="Schmutz J."/>
            <person name="Grimwood J."/>
            <person name="Lindquist E."/>
            <person name="Lucas S."/>
            <person name="Grigoriev I.V."/>
            <person name="Schmitt R."/>
            <person name="Kirk D."/>
            <person name="Rokhsar D.S."/>
        </authorList>
    </citation>
    <scope>NUCLEOTIDE SEQUENCE [LARGE SCALE GENOMIC DNA]</scope>
    <source>
        <strain evidence="5">f. Nagariensis / Eve</strain>
    </source>
</reference>
<dbReference type="AlphaFoldDB" id="D8TQQ5"/>
<dbReference type="KEGG" id="vcn:VOLCADRAFT_58528"/>
<dbReference type="PANTHER" id="PTHR22872:SF2">
    <property type="entry name" value="INHIBITOR OF BRUTON TYROSINE KINASE"/>
    <property type="match status" value="1"/>
</dbReference>
<keyword evidence="1" id="KW-0677">Repeat</keyword>
<dbReference type="eggNOG" id="KOG0941">
    <property type="taxonomic scope" value="Eukaryota"/>
</dbReference>
<sequence>MCVFISGDGELYTSGCNDNWQLGRRTPGSTSSARPTHVTALESYNVVAAGCGATHTLALTDQGAVLGWGGNEYGQTGSGSEGADQHQPRHIKGLADQRVVAAGENHSAALTADGRLYTWGRGKHGQLGQGDWANRHRPVLVTSLRGIRAKQVSAGSRHSLVLTTTSQVFAFGNNDFGQVRRTAEDGRWPYDRTL</sequence>
<dbReference type="EMBL" id="GL378332">
    <property type="protein sequence ID" value="EFJ50194.1"/>
    <property type="molecule type" value="Genomic_DNA"/>
</dbReference>
<evidence type="ECO:0000313" key="5">
    <source>
        <dbReference type="Proteomes" id="UP000001058"/>
    </source>
</evidence>
<dbReference type="InterPro" id="IPR009091">
    <property type="entry name" value="RCC1/BLIP-II"/>
</dbReference>
<accession>D8TQQ5</accession>
<feature type="repeat" description="RCC1" evidence="2">
    <location>
        <begin position="63"/>
        <end position="113"/>
    </location>
</feature>
<dbReference type="Gene3D" id="2.130.10.30">
    <property type="entry name" value="Regulator of chromosome condensation 1/beta-lactamase-inhibitor protein II"/>
    <property type="match status" value="1"/>
</dbReference>
<evidence type="ECO:0000256" key="2">
    <source>
        <dbReference type="PROSITE-ProRule" id="PRU00235"/>
    </source>
</evidence>
<dbReference type="Pfam" id="PF25390">
    <property type="entry name" value="WD40_RLD"/>
    <property type="match status" value="1"/>
</dbReference>
<dbReference type="InParanoid" id="D8TQQ5"/>
<dbReference type="SUPFAM" id="SSF50985">
    <property type="entry name" value="RCC1/BLIP-II"/>
    <property type="match status" value="1"/>
</dbReference>
<evidence type="ECO:0000259" key="3">
    <source>
        <dbReference type="Pfam" id="PF25390"/>
    </source>
</evidence>
<feature type="repeat" description="RCC1" evidence="2">
    <location>
        <begin position="9"/>
        <end position="62"/>
    </location>
</feature>
<dbReference type="PROSITE" id="PS00626">
    <property type="entry name" value="RCC1_2"/>
    <property type="match status" value="2"/>
</dbReference>
<gene>
    <name evidence="4" type="ORF">VOLCADRAFT_58528</name>
</gene>